<dbReference type="Proteomes" id="UP001055072">
    <property type="component" value="Unassembled WGS sequence"/>
</dbReference>
<dbReference type="EMBL" id="MU274901">
    <property type="protein sequence ID" value="KAI0094104.1"/>
    <property type="molecule type" value="Genomic_DNA"/>
</dbReference>
<organism evidence="1 2">
    <name type="scientific">Irpex rosettiformis</name>
    <dbReference type="NCBI Taxonomy" id="378272"/>
    <lineage>
        <taxon>Eukaryota</taxon>
        <taxon>Fungi</taxon>
        <taxon>Dikarya</taxon>
        <taxon>Basidiomycota</taxon>
        <taxon>Agaricomycotina</taxon>
        <taxon>Agaricomycetes</taxon>
        <taxon>Polyporales</taxon>
        <taxon>Irpicaceae</taxon>
        <taxon>Irpex</taxon>
    </lineage>
</organism>
<gene>
    <name evidence="1" type="ORF">BDY19DRAFT_902763</name>
</gene>
<evidence type="ECO:0000313" key="1">
    <source>
        <dbReference type="EMBL" id="KAI0094104.1"/>
    </source>
</evidence>
<evidence type="ECO:0000313" key="2">
    <source>
        <dbReference type="Proteomes" id="UP001055072"/>
    </source>
</evidence>
<keyword evidence="2" id="KW-1185">Reference proteome</keyword>
<protein>
    <submittedName>
        <fullName evidence="1">Uncharacterized protein</fullName>
    </submittedName>
</protein>
<comment type="caution">
    <text evidence="1">The sequence shown here is derived from an EMBL/GenBank/DDBJ whole genome shotgun (WGS) entry which is preliminary data.</text>
</comment>
<accession>A0ACB8UJ41</accession>
<proteinExistence type="predicted"/>
<sequence length="668" mass="75714">MSNANMPTLGRATVMKRQESLKRPSTSSFSTHFHGHVTRRSRAHSLTTTTHGNAGHSPVNALHPETAAATSTNNEAFPDTVEASKEEVSIVREDLRHRQFLDRHGSKHHCFPRTEAPWPFSYDQQVLEQSLIDSPLLNVLRDSHSFVEFHGKPPSRCLDLGTGMGHWVVEAAQTFPECTFVGFDLTDIQLKLKYIEPSVAKRLSWVHGNFLNFPLPFADNEFDYIHLVEVALGVPENKWSPLFEELHRILAPGGVVEMLQQDARFPVLPRWFTDPIHEHLWHKQEALAQSGSAEHLPAKYIPTREVSQSVPHTYSLLEELYNAIFDSRFINRTPSAILPNYFLSVFSKVISPPTLRISVPPIAPPIPKGFRVEPQDTSSINGTTSDPLDPTAYFIPNSEDFPMIIDPPSAGSSETASVLGDIMFSDFFSKEPDICKELKSDSPGNESLPQVKLPEFTHSHTRSAVQPLERIRTTSLIRERSLSLNSSQRTLTSSPVSSRSPRRPTAQLALQDATQLGGEMAKALFRVDRVQEMGEGALFMHLYQAARMVYAAKEAMWEELIDRVDKKDPKLAVYGWKTVKDYWLEESRRKFEGLFEGYEHDMRLRLSFWHLLLRCGYMLPTQRALSGPEQEEENKLRQAILEARKQATEEEFSTPVRSFRLLIGVKRS</sequence>
<reference evidence="1" key="1">
    <citation type="journal article" date="2021" name="Environ. Microbiol.">
        <title>Gene family expansions and transcriptome signatures uncover fungal adaptations to wood decay.</title>
        <authorList>
            <person name="Hage H."/>
            <person name="Miyauchi S."/>
            <person name="Viragh M."/>
            <person name="Drula E."/>
            <person name="Min B."/>
            <person name="Chaduli D."/>
            <person name="Navarro D."/>
            <person name="Favel A."/>
            <person name="Norest M."/>
            <person name="Lesage-Meessen L."/>
            <person name="Balint B."/>
            <person name="Merenyi Z."/>
            <person name="de Eugenio L."/>
            <person name="Morin E."/>
            <person name="Martinez A.T."/>
            <person name="Baldrian P."/>
            <person name="Stursova M."/>
            <person name="Martinez M.J."/>
            <person name="Novotny C."/>
            <person name="Magnuson J.K."/>
            <person name="Spatafora J.W."/>
            <person name="Maurice S."/>
            <person name="Pangilinan J."/>
            <person name="Andreopoulos W."/>
            <person name="LaButti K."/>
            <person name="Hundley H."/>
            <person name="Na H."/>
            <person name="Kuo A."/>
            <person name="Barry K."/>
            <person name="Lipzen A."/>
            <person name="Henrissat B."/>
            <person name="Riley R."/>
            <person name="Ahrendt S."/>
            <person name="Nagy L.G."/>
            <person name="Grigoriev I.V."/>
            <person name="Martin F."/>
            <person name="Rosso M.N."/>
        </authorList>
    </citation>
    <scope>NUCLEOTIDE SEQUENCE</scope>
    <source>
        <strain evidence="1">CBS 384.51</strain>
    </source>
</reference>
<name>A0ACB8UJ41_9APHY</name>